<dbReference type="STRING" id="6205.A0A0R3XBH4"/>
<feature type="domain" description="DNA-dependent protein kinase catalytic subunit CC3" evidence="2">
    <location>
        <begin position="93"/>
        <end position="553"/>
    </location>
</feature>
<proteinExistence type="predicted"/>
<dbReference type="InterPro" id="IPR012582">
    <property type="entry name" value="DNAPKcs_CC3"/>
</dbReference>
<dbReference type="WBParaSite" id="TTAC_0001090101-mRNA-1">
    <property type="protein sequence ID" value="TTAC_0001090101-mRNA-1"/>
    <property type="gene ID" value="TTAC_0001090101"/>
</dbReference>
<organism evidence="5">
    <name type="scientific">Hydatigena taeniaeformis</name>
    <name type="common">Feline tapeworm</name>
    <name type="synonym">Taenia taeniaeformis</name>
    <dbReference type="NCBI Taxonomy" id="6205"/>
    <lineage>
        <taxon>Eukaryota</taxon>
        <taxon>Metazoa</taxon>
        <taxon>Spiralia</taxon>
        <taxon>Lophotrochozoa</taxon>
        <taxon>Platyhelminthes</taxon>
        <taxon>Cestoda</taxon>
        <taxon>Eucestoda</taxon>
        <taxon>Cyclophyllidea</taxon>
        <taxon>Taeniidae</taxon>
        <taxon>Hydatigera</taxon>
    </lineage>
</organism>
<accession>A0A0R3XBH4</accession>
<dbReference type="GO" id="GO:0005634">
    <property type="term" value="C:nucleus"/>
    <property type="evidence" value="ECO:0007669"/>
    <property type="project" value="InterPro"/>
</dbReference>
<evidence type="ECO:0000313" key="5">
    <source>
        <dbReference type="WBParaSite" id="TTAC_0001090101-mRNA-1"/>
    </source>
</evidence>
<evidence type="ECO:0000256" key="1">
    <source>
        <dbReference type="SAM" id="MobiDB-lite"/>
    </source>
</evidence>
<dbReference type="Proteomes" id="UP000274429">
    <property type="component" value="Unassembled WGS sequence"/>
</dbReference>
<evidence type="ECO:0000259" key="2">
    <source>
        <dbReference type="SMART" id="SM01344"/>
    </source>
</evidence>
<sequence>MLAFFLQPEITPTTFVLTSERRIEIVEAVKLLLASNLPLDPQEFAHSTKLSECGTLLRSVLSLLKTVSCLEAIQILTTPFCRYDEHFMDEDLYESLQCAMKRIWTRPLVQERLLTSALEVFEQAVISRQPSIAFINLWHRYFYKFIQPLLLCVGLVALERIVLYNRLPKACLHGMSGGGVGSILKAFLGPVMLDPLQKMQIQGKELTATLIRRAYATLKDALEPPSNTSLTHDLEVTASILRRSLWSASLACLVATVSATQTQEKAFNCVIACDPLSRFLPTDKNFKFPRRRSGKYRSAFIELREEFWLPSQREPYLRIQPTKYVGKAAAFGVPNREPYLRIQPTKYVGKAAAFGVPNRGELLQGSSFTAEINQFMRTSGTQIIRESNTSTDLTKRISSSKGSTSPPPANSVNFNQGERAGAVQVNLEVDCLNTTSVMVCFVGLLKHMHRLGFLKPVGPNRMPPILQFLYEQFISRHSNDNVRAFVVKVIINCTELFKAFAKIWLPALITYACSGAEALVDSCGLSSLSIDLCLLLGEWGVSNASLPSSEVELSAARSLLAYLMQNTWIPSLPDSDEDHVDSVPEGVALALKNNLELFRLLAETWLPAGVAIPYK</sequence>
<dbReference type="EMBL" id="UYWX01022429">
    <property type="protein sequence ID" value="VDM35864.1"/>
    <property type="molecule type" value="Genomic_DNA"/>
</dbReference>
<dbReference type="GO" id="GO:0006303">
    <property type="term" value="P:double-strand break repair via nonhomologous end joining"/>
    <property type="evidence" value="ECO:0007669"/>
    <property type="project" value="InterPro"/>
</dbReference>
<evidence type="ECO:0000313" key="4">
    <source>
        <dbReference type="Proteomes" id="UP000274429"/>
    </source>
</evidence>
<dbReference type="OrthoDB" id="431717at2759"/>
<dbReference type="AlphaFoldDB" id="A0A0R3XBH4"/>
<name>A0A0R3XBH4_HYDTA</name>
<keyword evidence="4" id="KW-1185">Reference proteome</keyword>
<dbReference type="SMART" id="SM01344">
    <property type="entry name" value="NUC194"/>
    <property type="match status" value="1"/>
</dbReference>
<dbReference type="Pfam" id="PF08163">
    <property type="entry name" value="DNAPKcs_CC3"/>
    <property type="match status" value="1"/>
</dbReference>
<evidence type="ECO:0000313" key="3">
    <source>
        <dbReference type="EMBL" id="VDM35864.1"/>
    </source>
</evidence>
<gene>
    <name evidence="3" type="ORF">TTAC_LOCUS10884</name>
</gene>
<reference evidence="5" key="1">
    <citation type="submission" date="2017-02" db="UniProtKB">
        <authorList>
            <consortium name="WormBaseParasite"/>
        </authorList>
    </citation>
    <scope>IDENTIFICATION</scope>
</reference>
<reference evidence="3 4" key="2">
    <citation type="submission" date="2018-11" db="EMBL/GenBank/DDBJ databases">
        <authorList>
            <consortium name="Pathogen Informatics"/>
        </authorList>
    </citation>
    <scope>NUCLEOTIDE SEQUENCE [LARGE SCALE GENOMIC DNA]</scope>
</reference>
<protein>
    <submittedName>
        <fullName evidence="5">NUC194 domain-containing protein</fullName>
    </submittedName>
</protein>
<feature type="region of interest" description="Disordered" evidence="1">
    <location>
        <begin position="385"/>
        <end position="415"/>
    </location>
</feature>